<dbReference type="GO" id="GO:0046872">
    <property type="term" value="F:metal ion binding"/>
    <property type="evidence" value="ECO:0007669"/>
    <property type="project" value="UniProtKB-KW"/>
</dbReference>
<name>A0A6M2DFP0_XENCH</name>
<dbReference type="Gene3D" id="1.10.1170.10">
    <property type="entry name" value="Inhibitor Of Apoptosis Protein (2mihbC-IAP-1), Chain A"/>
    <property type="match status" value="1"/>
</dbReference>
<reference evidence="4" key="1">
    <citation type="submission" date="2020-03" db="EMBL/GenBank/DDBJ databases">
        <title>Transcriptomic Profiling of the Digestive Tract of the Rat Flea, Xenopsylla cheopis, Following Blood Feeding and Infection with Yersinia pestis.</title>
        <authorList>
            <person name="Bland D.M."/>
            <person name="Martens C.A."/>
            <person name="Virtaneva K."/>
            <person name="Kanakabandi K."/>
            <person name="Long D."/>
            <person name="Rosenke R."/>
            <person name="Saturday G.A."/>
            <person name="Hoyt F.H."/>
            <person name="Bruno D.P."/>
            <person name="Ribeiro J.M.C."/>
            <person name="Hinnebusch J."/>
        </authorList>
    </citation>
    <scope>NUCLEOTIDE SEQUENCE</scope>
</reference>
<dbReference type="InterPro" id="IPR051190">
    <property type="entry name" value="Baculoviral_IAP"/>
</dbReference>
<evidence type="ECO:0000256" key="3">
    <source>
        <dbReference type="SAM" id="MobiDB-lite"/>
    </source>
</evidence>
<dbReference type="Pfam" id="PF00653">
    <property type="entry name" value="BIR"/>
    <property type="match status" value="1"/>
</dbReference>
<evidence type="ECO:0000256" key="2">
    <source>
        <dbReference type="ARBA" id="ARBA00022833"/>
    </source>
</evidence>
<dbReference type="SUPFAM" id="SSF57924">
    <property type="entry name" value="Inhibitor of apoptosis (IAP) repeat"/>
    <property type="match status" value="1"/>
</dbReference>
<dbReference type="CDD" id="cd00022">
    <property type="entry name" value="BIR"/>
    <property type="match status" value="1"/>
</dbReference>
<dbReference type="AlphaFoldDB" id="A0A6M2DFP0"/>
<feature type="region of interest" description="Disordered" evidence="3">
    <location>
        <begin position="125"/>
        <end position="148"/>
    </location>
</feature>
<evidence type="ECO:0000313" key="4">
    <source>
        <dbReference type="EMBL" id="NOV45115.1"/>
    </source>
</evidence>
<keyword evidence="2" id="KW-0862">Zinc</keyword>
<feature type="compositionally biased region" description="Basic and acidic residues" evidence="3">
    <location>
        <begin position="130"/>
        <end position="141"/>
    </location>
</feature>
<accession>A0A6M2DFP0</accession>
<keyword evidence="1" id="KW-0479">Metal-binding</keyword>
<protein>
    <submittedName>
        <fullName evidence="4">Putative apoptosis inhibitor iap1</fullName>
    </submittedName>
</protein>
<organism evidence="4">
    <name type="scientific">Xenopsylla cheopis</name>
    <name type="common">Oriental rat flea</name>
    <name type="synonym">Pulex cheopis</name>
    <dbReference type="NCBI Taxonomy" id="163159"/>
    <lineage>
        <taxon>Eukaryota</taxon>
        <taxon>Metazoa</taxon>
        <taxon>Ecdysozoa</taxon>
        <taxon>Arthropoda</taxon>
        <taxon>Hexapoda</taxon>
        <taxon>Insecta</taxon>
        <taxon>Pterygota</taxon>
        <taxon>Neoptera</taxon>
        <taxon>Endopterygota</taxon>
        <taxon>Siphonaptera</taxon>
        <taxon>Pulicidae</taxon>
        <taxon>Xenopsyllinae</taxon>
        <taxon>Xenopsylla</taxon>
    </lineage>
</organism>
<dbReference type="PANTHER" id="PTHR46771:SF5">
    <property type="entry name" value="DETERIN"/>
    <property type="match status" value="1"/>
</dbReference>
<dbReference type="PROSITE" id="PS50143">
    <property type="entry name" value="BIR_REPEAT_2"/>
    <property type="match status" value="1"/>
</dbReference>
<dbReference type="EMBL" id="GIIL01001389">
    <property type="protein sequence ID" value="NOV45115.1"/>
    <property type="molecule type" value="Transcribed_RNA"/>
</dbReference>
<evidence type="ECO:0000256" key="1">
    <source>
        <dbReference type="ARBA" id="ARBA00022723"/>
    </source>
</evidence>
<dbReference type="InterPro" id="IPR001370">
    <property type="entry name" value="BIR_rpt"/>
</dbReference>
<proteinExistence type="predicted"/>
<dbReference type="PANTHER" id="PTHR46771">
    <property type="entry name" value="DETERIN"/>
    <property type="match status" value="1"/>
</dbReference>
<dbReference type="SMART" id="SM00238">
    <property type="entry name" value="BIR"/>
    <property type="match status" value="1"/>
</dbReference>
<sequence length="148" mass="17738">MCAQADWLTESNKLRLKYVLKSERLRTFDKWPFSDESNCSAEKMADAGFYVPNTKQKDLVTCFLCNKELDGWEETDDPWEEHNNHSNKCLLAQSRRPFQDLKESDVPIMYETLFQEFLQEYQNAKHDKRKKDAEQKFDKFKKPSRRNK</sequence>